<feature type="chain" id="PRO_5046899891" evidence="1">
    <location>
        <begin position="22"/>
        <end position="249"/>
    </location>
</feature>
<dbReference type="Proteomes" id="UP001203687">
    <property type="component" value="Unassembled WGS sequence"/>
</dbReference>
<proteinExistence type="predicted"/>
<accession>A0ABT0H5J6</accession>
<sequence length="249" mass="28946">MKNLVAIVLIALMLSSKFVVAQAVVGDPNQYEASWRLKQVIRDKLNVQERSNPIEFSDIKGSPYLNESFKDGQYFLNGKSQGHFYIRYNVYNDQIEILTDVSPENFNSKTPKYDAFLKSNNSKIVLDGKTIKSYYYNDDNGNTTNSYFIEVNTTDKYTLLVRKRCVLTPAEKAATPNQADRAARFTIYDDYYMLDKNEQYPRKIEPKQRKLLKTFPAKADALKDYIKKERINLKEEDDLIKLTNYMSTI</sequence>
<reference evidence="2" key="1">
    <citation type="submission" date="2022-04" db="EMBL/GenBank/DDBJ databases">
        <authorList>
            <person name="Ren T."/>
        </authorList>
    </citation>
    <scope>NUCLEOTIDE SEQUENCE</scope>
    <source>
        <strain evidence="2">F63249</strain>
    </source>
</reference>
<name>A0ABT0H5J6_9FLAO</name>
<comment type="caution">
    <text evidence="2">The sequence shown here is derived from an EMBL/GenBank/DDBJ whole genome shotgun (WGS) entry which is preliminary data.</text>
</comment>
<protein>
    <submittedName>
        <fullName evidence="2">Uncharacterized protein</fullName>
    </submittedName>
</protein>
<evidence type="ECO:0000313" key="3">
    <source>
        <dbReference type="Proteomes" id="UP001203687"/>
    </source>
</evidence>
<dbReference type="EMBL" id="JALPQF010000002">
    <property type="protein sequence ID" value="MCK8479633.1"/>
    <property type="molecule type" value="Genomic_DNA"/>
</dbReference>
<dbReference type="RefSeq" id="WP_248411914.1">
    <property type="nucleotide sequence ID" value="NZ_JALPQF010000002.1"/>
</dbReference>
<keyword evidence="3" id="KW-1185">Reference proteome</keyword>
<organism evidence="2 3">
    <name type="scientific">Psychroserpens algicola</name>
    <dbReference type="NCBI Taxonomy" id="1719034"/>
    <lineage>
        <taxon>Bacteria</taxon>
        <taxon>Pseudomonadati</taxon>
        <taxon>Bacteroidota</taxon>
        <taxon>Flavobacteriia</taxon>
        <taxon>Flavobacteriales</taxon>
        <taxon>Flavobacteriaceae</taxon>
        <taxon>Psychroserpens</taxon>
    </lineage>
</organism>
<gene>
    <name evidence="2" type="ORF">MUY34_03315</name>
</gene>
<keyword evidence="1" id="KW-0732">Signal</keyword>
<feature type="signal peptide" evidence="1">
    <location>
        <begin position="1"/>
        <end position="21"/>
    </location>
</feature>
<evidence type="ECO:0000256" key="1">
    <source>
        <dbReference type="SAM" id="SignalP"/>
    </source>
</evidence>
<evidence type="ECO:0000313" key="2">
    <source>
        <dbReference type="EMBL" id="MCK8479633.1"/>
    </source>
</evidence>